<dbReference type="Proteomes" id="UP000054870">
    <property type="component" value="Unassembled WGS sequence"/>
</dbReference>
<dbReference type="PANTHER" id="PTHR42788:SF13">
    <property type="entry name" value="ALIPHATIC SULFONATES IMPORT ATP-BINDING PROTEIN SSUB"/>
    <property type="match status" value="1"/>
</dbReference>
<keyword evidence="3" id="KW-1003">Cell membrane</keyword>
<dbReference type="Pfam" id="PF00005">
    <property type="entry name" value="ABC_tran"/>
    <property type="match status" value="1"/>
</dbReference>
<dbReference type="InterPro" id="IPR027417">
    <property type="entry name" value="P-loop_NTPase"/>
</dbReference>
<dbReference type="OrthoDB" id="9783039at2"/>
<evidence type="ECO:0000256" key="6">
    <source>
        <dbReference type="ARBA" id="ARBA00022840"/>
    </source>
</evidence>
<dbReference type="GO" id="GO:0016887">
    <property type="term" value="F:ATP hydrolysis activity"/>
    <property type="evidence" value="ECO:0007669"/>
    <property type="project" value="InterPro"/>
</dbReference>
<evidence type="ECO:0000256" key="2">
    <source>
        <dbReference type="ARBA" id="ARBA00022448"/>
    </source>
</evidence>
<dbReference type="SMART" id="SM00382">
    <property type="entry name" value="AAA"/>
    <property type="match status" value="1"/>
</dbReference>
<name>A0A158CGQ0_9BURK</name>
<evidence type="ECO:0000256" key="4">
    <source>
        <dbReference type="ARBA" id="ARBA00022519"/>
    </source>
</evidence>
<dbReference type="Gene3D" id="3.40.50.300">
    <property type="entry name" value="P-loop containing nucleotide triphosphate hydrolases"/>
    <property type="match status" value="1"/>
</dbReference>
<keyword evidence="4" id="KW-0997">Cell inner membrane</keyword>
<organism evidence="8 9">
    <name type="scientific">Caballeronia catudaia</name>
    <dbReference type="NCBI Taxonomy" id="1777136"/>
    <lineage>
        <taxon>Bacteria</taxon>
        <taxon>Pseudomonadati</taxon>
        <taxon>Pseudomonadota</taxon>
        <taxon>Betaproteobacteria</taxon>
        <taxon>Burkholderiales</taxon>
        <taxon>Burkholderiaceae</taxon>
        <taxon>Caballeronia</taxon>
    </lineage>
</organism>
<keyword evidence="6 8" id="KW-0067">ATP-binding</keyword>
<comment type="similarity">
    <text evidence="1">Belongs to the ABC transporter superfamily.</text>
</comment>
<dbReference type="CDD" id="cd03293">
    <property type="entry name" value="ABC_NrtD_SsuB_transporters"/>
    <property type="match status" value="1"/>
</dbReference>
<evidence type="ECO:0000256" key="5">
    <source>
        <dbReference type="ARBA" id="ARBA00022741"/>
    </source>
</evidence>
<keyword evidence="2" id="KW-0813">Transport</keyword>
<evidence type="ECO:0000256" key="3">
    <source>
        <dbReference type="ARBA" id="ARBA00022475"/>
    </source>
</evidence>
<keyword evidence="8" id="KW-0449">Lipoprotein</keyword>
<dbReference type="GO" id="GO:0005524">
    <property type="term" value="F:ATP binding"/>
    <property type="evidence" value="ECO:0007669"/>
    <property type="project" value="UniProtKB-KW"/>
</dbReference>
<dbReference type="EMBL" id="FCOF02000030">
    <property type="protein sequence ID" value="SAK81489.1"/>
    <property type="molecule type" value="Genomic_DNA"/>
</dbReference>
<dbReference type="PROSITE" id="PS50893">
    <property type="entry name" value="ABC_TRANSPORTER_2"/>
    <property type="match status" value="1"/>
</dbReference>
<feature type="domain" description="ABC transporter" evidence="7">
    <location>
        <begin position="3"/>
        <end position="230"/>
    </location>
</feature>
<reference evidence="8" key="1">
    <citation type="submission" date="2016-01" db="EMBL/GenBank/DDBJ databases">
        <authorList>
            <person name="Peeters C."/>
        </authorList>
    </citation>
    <scope>NUCLEOTIDE SEQUENCE [LARGE SCALE GENOMIC DNA]</scope>
    <source>
        <strain evidence="8">LMG 29318</strain>
    </source>
</reference>
<evidence type="ECO:0000313" key="9">
    <source>
        <dbReference type="Proteomes" id="UP000054870"/>
    </source>
</evidence>
<evidence type="ECO:0000259" key="7">
    <source>
        <dbReference type="PROSITE" id="PS50893"/>
    </source>
</evidence>
<keyword evidence="4" id="KW-0472">Membrane</keyword>
<keyword evidence="5" id="KW-0547">Nucleotide-binding</keyword>
<accession>A0A158CGQ0</accession>
<dbReference type="PANTHER" id="PTHR42788">
    <property type="entry name" value="TAURINE IMPORT ATP-BINDING PROTEIN-RELATED"/>
    <property type="match status" value="1"/>
</dbReference>
<proteinExistence type="inferred from homology"/>
<dbReference type="InterPro" id="IPR003439">
    <property type="entry name" value="ABC_transporter-like_ATP-bd"/>
</dbReference>
<evidence type="ECO:0000313" key="8">
    <source>
        <dbReference type="EMBL" id="SAK81489.1"/>
    </source>
</evidence>
<protein>
    <submittedName>
        <fullName evidence="8">Sulfonate ABC transporter ATP-binding lipoprotein</fullName>
    </submittedName>
</protein>
<dbReference type="AlphaFoldDB" id="A0A158CGQ0"/>
<evidence type="ECO:0000256" key="1">
    <source>
        <dbReference type="ARBA" id="ARBA00005417"/>
    </source>
</evidence>
<dbReference type="RefSeq" id="WP_061126854.1">
    <property type="nucleotide sequence ID" value="NZ_FCOF02000030.1"/>
</dbReference>
<dbReference type="InterPro" id="IPR017871">
    <property type="entry name" value="ABC_transporter-like_CS"/>
</dbReference>
<dbReference type="PROSITE" id="PS00211">
    <property type="entry name" value="ABC_TRANSPORTER_1"/>
    <property type="match status" value="1"/>
</dbReference>
<keyword evidence="9" id="KW-1185">Reference proteome</keyword>
<dbReference type="InterPro" id="IPR003593">
    <property type="entry name" value="AAA+_ATPase"/>
</dbReference>
<sequence>MTILIDSLYKTFGGTSALENINLQFQGGEFVTVLGASGCGKTTLLHLLAGLTSPSRGNIYIDGEIKDQPGEDRVVVFQQAGLFPWLTVEENIEFGLSLHSVSKAERRRASADILRTIGLENFARHKPYELSGGMQQRVAIARALVMKPKVLLMDEPFGALDAQTRSAMQTFLTSLWDQLHCTIVFITHDIDEAIFLGTRLIVLSSRPGRVALDVPIELERPRTPQVAFDPHFLELKKQAMGILAH</sequence>
<dbReference type="SUPFAM" id="SSF52540">
    <property type="entry name" value="P-loop containing nucleoside triphosphate hydrolases"/>
    <property type="match status" value="1"/>
</dbReference>
<dbReference type="InterPro" id="IPR050166">
    <property type="entry name" value="ABC_transporter_ATP-bind"/>
</dbReference>
<comment type="caution">
    <text evidence="8">The sequence shown here is derived from an EMBL/GenBank/DDBJ whole genome shotgun (WGS) entry which is preliminary data.</text>
</comment>
<gene>
    <name evidence="8" type="ORF">AWB75_05120</name>
</gene>